<name>A0A1I4GFY9_9ACTN</name>
<accession>A0A1I4GFY9</accession>
<gene>
    <name evidence="1" type="ORF">SAMN05192584_11639</name>
</gene>
<dbReference type="Proteomes" id="UP000198928">
    <property type="component" value="Unassembled WGS sequence"/>
</dbReference>
<evidence type="ECO:0000313" key="2">
    <source>
        <dbReference type="Proteomes" id="UP000198928"/>
    </source>
</evidence>
<reference evidence="2" key="1">
    <citation type="submission" date="2016-10" db="EMBL/GenBank/DDBJ databases">
        <authorList>
            <person name="Varghese N."/>
            <person name="Submissions S."/>
        </authorList>
    </citation>
    <scope>NUCLEOTIDE SEQUENCE [LARGE SCALE GENOMIC DNA]</scope>
    <source>
        <strain evidence="2">PL19</strain>
    </source>
</reference>
<sequence>MPGRVVDPVGHDARLALTVPMDSRESGKTSLACGFLGAIPADAFSMTHHVECVAILKPAPKRS</sequence>
<protein>
    <submittedName>
        <fullName evidence="1">Uncharacterized protein</fullName>
    </submittedName>
</protein>
<proteinExistence type="predicted"/>
<keyword evidence="2" id="KW-1185">Reference proteome</keyword>
<dbReference type="EMBL" id="FOSG01000016">
    <property type="protein sequence ID" value="SFL28964.1"/>
    <property type="molecule type" value="Genomic_DNA"/>
</dbReference>
<evidence type="ECO:0000313" key="1">
    <source>
        <dbReference type="EMBL" id="SFL28964.1"/>
    </source>
</evidence>
<organism evidence="1 2">
    <name type="scientific">Streptomyces pini</name>
    <dbReference type="NCBI Taxonomy" id="1520580"/>
    <lineage>
        <taxon>Bacteria</taxon>
        <taxon>Bacillati</taxon>
        <taxon>Actinomycetota</taxon>
        <taxon>Actinomycetes</taxon>
        <taxon>Kitasatosporales</taxon>
        <taxon>Streptomycetaceae</taxon>
        <taxon>Streptomyces</taxon>
    </lineage>
</organism>
<dbReference type="AlphaFoldDB" id="A0A1I4GFY9"/>